<dbReference type="AlphaFoldDB" id="A0A195AZN2"/>
<dbReference type="EMBL" id="KQ976692">
    <property type="protein sequence ID" value="KYM77693.1"/>
    <property type="molecule type" value="Genomic_DNA"/>
</dbReference>
<evidence type="ECO:0000313" key="2">
    <source>
        <dbReference type="Proteomes" id="UP000078540"/>
    </source>
</evidence>
<dbReference type="Proteomes" id="UP000078540">
    <property type="component" value="Unassembled WGS sequence"/>
</dbReference>
<gene>
    <name evidence="1" type="ORF">ALC53_11703</name>
</gene>
<evidence type="ECO:0000313" key="1">
    <source>
        <dbReference type="EMBL" id="KYM77693.1"/>
    </source>
</evidence>
<accession>A0A195AZN2</accession>
<reference evidence="1 2" key="1">
    <citation type="submission" date="2015-09" db="EMBL/GenBank/DDBJ databases">
        <title>Atta colombica WGS genome.</title>
        <authorList>
            <person name="Nygaard S."/>
            <person name="Hu H."/>
            <person name="Boomsma J."/>
            <person name="Zhang G."/>
        </authorList>
    </citation>
    <scope>NUCLEOTIDE SEQUENCE [LARGE SCALE GENOMIC DNA]</scope>
    <source>
        <strain evidence="1">Treedump-2</strain>
        <tissue evidence="1">Whole body</tissue>
    </source>
</reference>
<name>A0A195AZN2_9HYME</name>
<organism evidence="1 2">
    <name type="scientific">Atta colombica</name>
    <dbReference type="NCBI Taxonomy" id="520822"/>
    <lineage>
        <taxon>Eukaryota</taxon>
        <taxon>Metazoa</taxon>
        <taxon>Ecdysozoa</taxon>
        <taxon>Arthropoda</taxon>
        <taxon>Hexapoda</taxon>
        <taxon>Insecta</taxon>
        <taxon>Pterygota</taxon>
        <taxon>Neoptera</taxon>
        <taxon>Endopterygota</taxon>
        <taxon>Hymenoptera</taxon>
        <taxon>Apocrita</taxon>
        <taxon>Aculeata</taxon>
        <taxon>Formicoidea</taxon>
        <taxon>Formicidae</taxon>
        <taxon>Myrmicinae</taxon>
        <taxon>Atta</taxon>
    </lineage>
</organism>
<sequence>MTTSPLPPQIIVDIKARRNDATERTNKRMNERVRQADGQTDGWTNERRCKRTYVRRPGEQNASADLVAYLWLRYPVVNKVPHGRDIGVYLRAVGAVPTRAHRIPSSGNGKNLTESVNAAHWLGNSGYPLHRAERGPYCAIKSNQRRRCLAARRVSRPFVIPFSLGILRAKQAEQGGGTIKITSSSSLLSSPLKTFKLQVCSFHFPGNISRGCRISHTKLTEESTLAALGGETKTSPILPFILLPAHSIIRFLPLLLMVTRNKQNCLGYSFSCRCRWYSGRNTKSQEAFFCLVILTFIEEPCKSKFLLLNDNFLILLLLIKVSS</sequence>
<proteinExistence type="predicted"/>
<keyword evidence="2" id="KW-1185">Reference proteome</keyword>
<protein>
    <submittedName>
        <fullName evidence="1">Uncharacterized protein</fullName>
    </submittedName>
</protein>